<accession>C1MHF7</accession>
<dbReference type="Gene3D" id="1.20.5.110">
    <property type="match status" value="1"/>
</dbReference>
<dbReference type="InterPro" id="IPR045242">
    <property type="entry name" value="Syntaxin"/>
</dbReference>
<dbReference type="GO" id="GO:0006886">
    <property type="term" value="P:intracellular protein transport"/>
    <property type="evidence" value="ECO:0007669"/>
    <property type="project" value="InterPro"/>
</dbReference>
<keyword evidence="2" id="KW-0813">Transport</keyword>
<dbReference type="KEGG" id="mpp:MICPUCDRAFT_50160"/>
<evidence type="ECO:0000313" key="6">
    <source>
        <dbReference type="EMBL" id="EEH60735.1"/>
    </source>
</evidence>
<dbReference type="SUPFAM" id="SSF47661">
    <property type="entry name" value="t-snare proteins"/>
    <property type="match status" value="1"/>
</dbReference>
<keyword evidence="4" id="KW-1133">Transmembrane helix</keyword>
<dbReference type="FunFam" id="1.20.5.110:FF:000059">
    <property type="entry name" value="Related to syntaxin 12"/>
    <property type="match status" value="1"/>
</dbReference>
<dbReference type="InterPro" id="IPR010989">
    <property type="entry name" value="SNARE"/>
</dbReference>
<keyword evidence="7" id="KW-1185">Reference proteome</keyword>
<protein>
    <submittedName>
        <fullName evidence="6">Syntaxin related protein, t_SNARE</fullName>
    </submittedName>
</protein>
<evidence type="ECO:0000256" key="2">
    <source>
        <dbReference type="ARBA" id="ARBA00022927"/>
    </source>
</evidence>
<dbReference type="GO" id="GO:0031201">
    <property type="term" value="C:SNARE complex"/>
    <property type="evidence" value="ECO:0007669"/>
    <property type="project" value="TreeGrafter"/>
</dbReference>
<evidence type="ECO:0000256" key="1">
    <source>
        <dbReference type="ARBA" id="ARBA00009063"/>
    </source>
</evidence>
<dbReference type="Pfam" id="PF14523">
    <property type="entry name" value="Syntaxin_2"/>
    <property type="match status" value="1"/>
</dbReference>
<dbReference type="Gene3D" id="1.20.58.70">
    <property type="match status" value="1"/>
</dbReference>
<feature type="region of interest" description="Disordered" evidence="3">
    <location>
        <begin position="121"/>
        <end position="176"/>
    </location>
</feature>
<sequence>MSSAAYGAADGASAGDGGDALQRKVSSLVFRMTTSVNSYKKGIANLGSNKDDHALRASLKTQRESIAQMAKETSFAVKRLMGTDGGGGEGSAQHARMKCVQDFHAVLKEFQRAQRLAASKSGGGGAFAGAESASSATATDDVDAELAGGGGYRMQEKQSLLQESRRREKEHTEGEMEFNDALIQERERGILEIQQQIGEVNEIFQDLAVLVNEQGSMIDDIEANIVSTASRTKDAQRELSKADASQKAARNRMLCLVVTIAIVLTILLLVLLN</sequence>
<dbReference type="PROSITE" id="PS00914">
    <property type="entry name" value="SYNTAXIN"/>
    <property type="match status" value="1"/>
</dbReference>
<dbReference type="OrthoDB" id="364348at2759"/>
<dbReference type="GO" id="GO:0006906">
    <property type="term" value="P:vesicle fusion"/>
    <property type="evidence" value="ECO:0007669"/>
    <property type="project" value="TreeGrafter"/>
</dbReference>
<dbReference type="GO" id="GO:0012505">
    <property type="term" value="C:endomembrane system"/>
    <property type="evidence" value="ECO:0007669"/>
    <property type="project" value="TreeGrafter"/>
</dbReference>
<reference evidence="6 7" key="1">
    <citation type="journal article" date="2009" name="Science">
        <title>Green evolution and dynamic adaptations revealed by genomes of the marine picoeukaryotes Micromonas.</title>
        <authorList>
            <person name="Worden A.Z."/>
            <person name="Lee J.H."/>
            <person name="Mock T."/>
            <person name="Rouze P."/>
            <person name="Simmons M.P."/>
            <person name="Aerts A.L."/>
            <person name="Allen A.E."/>
            <person name="Cuvelier M.L."/>
            <person name="Derelle E."/>
            <person name="Everett M.V."/>
            <person name="Foulon E."/>
            <person name="Grimwood J."/>
            <person name="Gundlach H."/>
            <person name="Henrissat B."/>
            <person name="Napoli C."/>
            <person name="McDonald S.M."/>
            <person name="Parker M.S."/>
            <person name="Rombauts S."/>
            <person name="Salamov A."/>
            <person name="Von Dassow P."/>
            <person name="Badger J.H."/>
            <person name="Coutinho P.M."/>
            <person name="Demir E."/>
            <person name="Dubchak I."/>
            <person name="Gentemann C."/>
            <person name="Eikrem W."/>
            <person name="Gready J.E."/>
            <person name="John U."/>
            <person name="Lanier W."/>
            <person name="Lindquist E.A."/>
            <person name="Lucas S."/>
            <person name="Mayer K.F."/>
            <person name="Moreau H."/>
            <person name="Not F."/>
            <person name="Otillar R."/>
            <person name="Panaud O."/>
            <person name="Pangilinan J."/>
            <person name="Paulsen I."/>
            <person name="Piegu B."/>
            <person name="Poliakov A."/>
            <person name="Robbens S."/>
            <person name="Schmutz J."/>
            <person name="Toulza E."/>
            <person name="Wyss T."/>
            <person name="Zelensky A."/>
            <person name="Zhou K."/>
            <person name="Armbrust E.V."/>
            <person name="Bhattacharya D."/>
            <person name="Goodenough U.W."/>
            <person name="Van de Peer Y."/>
            <person name="Grigoriev I.V."/>
        </authorList>
    </citation>
    <scope>NUCLEOTIDE SEQUENCE [LARGE SCALE GENOMIC DNA]</scope>
    <source>
        <strain evidence="6 7">CCMP1545</strain>
    </source>
</reference>
<dbReference type="Proteomes" id="UP000001876">
    <property type="component" value="Unassembled WGS sequence"/>
</dbReference>
<dbReference type="EMBL" id="GG663735">
    <property type="protein sequence ID" value="EEH60735.1"/>
    <property type="molecule type" value="Genomic_DNA"/>
</dbReference>
<proteinExistence type="inferred from homology"/>
<dbReference type="GeneID" id="9681053"/>
<feature type="transmembrane region" description="Helical" evidence="4">
    <location>
        <begin position="253"/>
        <end position="272"/>
    </location>
</feature>
<dbReference type="GO" id="GO:0000149">
    <property type="term" value="F:SNARE binding"/>
    <property type="evidence" value="ECO:0007669"/>
    <property type="project" value="TreeGrafter"/>
</dbReference>
<dbReference type="PANTHER" id="PTHR19957:SF398">
    <property type="entry name" value="SYNTAXIN-23"/>
    <property type="match status" value="1"/>
</dbReference>
<dbReference type="CDD" id="cd15840">
    <property type="entry name" value="SNARE_Qa"/>
    <property type="match status" value="1"/>
</dbReference>
<dbReference type="InterPro" id="IPR006011">
    <property type="entry name" value="Syntaxin_N"/>
</dbReference>
<dbReference type="GO" id="GO:0048278">
    <property type="term" value="P:vesicle docking"/>
    <property type="evidence" value="ECO:0007669"/>
    <property type="project" value="TreeGrafter"/>
</dbReference>
<name>C1MHF7_MICPC</name>
<evidence type="ECO:0000256" key="3">
    <source>
        <dbReference type="SAM" id="MobiDB-lite"/>
    </source>
</evidence>
<gene>
    <name evidence="6" type="ORF">MICPUCDRAFT_50160</name>
</gene>
<evidence type="ECO:0000259" key="5">
    <source>
        <dbReference type="PROSITE" id="PS50192"/>
    </source>
</evidence>
<dbReference type="PANTHER" id="PTHR19957">
    <property type="entry name" value="SYNTAXIN"/>
    <property type="match status" value="1"/>
</dbReference>
<feature type="compositionally biased region" description="Low complexity" evidence="3">
    <location>
        <begin position="128"/>
        <end position="138"/>
    </location>
</feature>
<dbReference type="SMART" id="SM00397">
    <property type="entry name" value="t_SNARE"/>
    <property type="match status" value="1"/>
</dbReference>
<keyword evidence="4" id="KW-0812">Transmembrane</keyword>
<evidence type="ECO:0000313" key="7">
    <source>
        <dbReference type="Proteomes" id="UP000001876"/>
    </source>
</evidence>
<comment type="similarity">
    <text evidence="1">Belongs to the syntaxin family.</text>
</comment>
<dbReference type="RefSeq" id="XP_003055483.1">
    <property type="nucleotide sequence ID" value="XM_003055437.1"/>
</dbReference>
<dbReference type="eggNOG" id="KOG0811">
    <property type="taxonomic scope" value="Eukaryota"/>
</dbReference>
<dbReference type="GO" id="GO:0005484">
    <property type="term" value="F:SNAP receptor activity"/>
    <property type="evidence" value="ECO:0007669"/>
    <property type="project" value="InterPro"/>
</dbReference>
<dbReference type="Pfam" id="PF05739">
    <property type="entry name" value="SNARE"/>
    <property type="match status" value="1"/>
</dbReference>
<dbReference type="OMA" id="RVHNTME"/>
<evidence type="ECO:0000256" key="4">
    <source>
        <dbReference type="SAM" id="Phobius"/>
    </source>
</evidence>
<dbReference type="STRING" id="564608.C1MHF7"/>
<dbReference type="AlphaFoldDB" id="C1MHF7"/>
<dbReference type="InterPro" id="IPR000727">
    <property type="entry name" value="T_SNARE_dom"/>
</dbReference>
<organism evidence="7">
    <name type="scientific">Micromonas pusilla (strain CCMP1545)</name>
    <name type="common">Picoplanktonic green alga</name>
    <dbReference type="NCBI Taxonomy" id="564608"/>
    <lineage>
        <taxon>Eukaryota</taxon>
        <taxon>Viridiplantae</taxon>
        <taxon>Chlorophyta</taxon>
        <taxon>Mamiellophyceae</taxon>
        <taxon>Mamiellales</taxon>
        <taxon>Mamiellaceae</taxon>
        <taxon>Micromonas</taxon>
    </lineage>
</organism>
<dbReference type="InterPro" id="IPR006012">
    <property type="entry name" value="Syntaxin/epimorphin_CS"/>
</dbReference>
<keyword evidence="4" id="KW-0472">Membrane</keyword>
<keyword evidence="2" id="KW-0653">Protein transport</keyword>
<dbReference type="PROSITE" id="PS50192">
    <property type="entry name" value="T_SNARE"/>
    <property type="match status" value="1"/>
</dbReference>
<feature type="compositionally biased region" description="Basic and acidic residues" evidence="3">
    <location>
        <begin position="163"/>
        <end position="174"/>
    </location>
</feature>
<feature type="domain" description="T-SNARE coiled-coil homology" evidence="5">
    <location>
        <begin position="180"/>
        <end position="242"/>
    </location>
</feature>